<feature type="transmembrane region" description="Helical" evidence="1">
    <location>
        <begin position="126"/>
        <end position="154"/>
    </location>
</feature>
<dbReference type="Pfam" id="PF09990">
    <property type="entry name" value="DUF2231"/>
    <property type="match status" value="1"/>
</dbReference>
<feature type="transmembrane region" description="Helical" evidence="1">
    <location>
        <begin position="51"/>
        <end position="70"/>
    </location>
</feature>
<reference evidence="3" key="1">
    <citation type="submission" date="2014-05" db="EMBL/GenBank/DDBJ databases">
        <title>Key roles for freshwater Actinobacteria revealed by deep metagenomic sequencing.</title>
        <authorList>
            <person name="Ghai R."/>
            <person name="Mizuno C.M."/>
            <person name="Picazo A."/>
            <person name="Camacho A."/>
            <person name="Rodriguez-Valera F."/>
        </authorList>
    </citation>
    <scope>NUCLEOTIDE SEQUENCE</scope>
</reference>
<dbReference type="EMBL" id="JNSK01000092">
    <property type="protein sequence ID" value="KGA15528.1"/>
    <property type="molecule type" value="Genomic_DNA"/>
</dbReference>
<feature type="transmembrane region" description="Helical" evidence="1">
    <location>
        <begin position="20"/>
        <end position="39"/>
    </location>
</feature>
<feature type="transmembrane region" description="Helical" evidence="1">
    <location>
        <begin position="90"/>
        <end position="106"/>
    </location>
</feature>
<evidence type="ECO:0000313" key="3">
    <source>
        <dbReference type="EMBL" id="KGA15528.1"/>
    </source>
</evidence>
<keyword evidence="1" id="KW-0472">Membrane</keyword>
<accession>A0A094SBR1</accession>
<dbReference type="InterPro" id="IPR019251">
    <property type="entry name" value="DUF2231_TM"/>
</dbReference>
<sequence>MFIASEPFGMLAGLPLHPLLVHSAVVLVPLVAVGALVMSYLPSFSRRHGKLILILALVAQVSVFLAKMSGEAFSEILDKNVGKHAELGEIAPLVTLPMVGLIYLRWRMDRAGSSIGNVVIRRLTSVALVVSSLASLVMIFLVGHSGASSVWGWIDKL</sequence>
<evidence type="ECO:0000256" key="1">
    <source>
        <dbReference type="SAM" id="Phobius"/>
    </source>
</evidence>
<evidence type="ECO:0000259" key="2">
    <source>
        <dbReference type="Pfam" id="PF09990"/>
    </source>
</evidence>
<feature type="domain" description="DUF2231" evidence="2">
    <location>
        <begin position="13"/>
        <end position="151"/>
    </location>
</feature>
<protein>
    <recommendedName>
        <fullName evidence="2">DUF2231 domain-containing protein</fullName>
    </recommendedName>
</protein>
<keyword evidence="1" id="KW-0812">Transmembrane</keyword>
<proteinExistence type="predicted"/>
<organism evidence="3">
    <name type="scientific">freshwater metagenome</name>
    <dbReference type="NCBI Taxonomy" id="449393"/>
    <lineage>
        <taxon>unclassified sequences</taxon>
        <taxon>metagenomes</taxon>
        <taxon>ecological metagenomes</taxon>
    </lineage>
</organism>
<gene>
    <name evidence="3" type="ORF">GM50_17015</name>
</gene>
<comment type="caution">
    <text evidence="3">The sequence shown here is derived from an EMBL/GenBank/DDBJ whole genome shotgun (WGS) entry which is preliminary data.</text>
</comment>
<keyword evidence="1" id="KW-1133">Transmembrane helix</keyword>
<dbReference type="AlphaFoldDB" id="A0A094SBR1"/>
<name>A0A094SBR1_9ZZZZ</name>